<dbReference type="SMART" id="SM00530">
    <property type="entry name" value="HTH_XRE"/>
    <property type="match status" value="1"/>
</dbReference>
<dbReference type="Gene3D" id="1.10.260.40">
    <property type="entry name" value="lambda repressor-like DNA-binding domains"/>
    <property type="match status" value="1"/>
</dbReference>
<dbReference type="InterPro" id="IPR026281">
    <property type="entry name" value="HTH_RamB"/>
</dbReference>
<comment type="caution">
    <text evidence="6">The sequence shown here is derived from an EMBL/GenBank/DDBJ whole genome shotgun (WGS) entry which is preliminary data.</text>
</comment>
<accession>A0ABS4E5H6</accession>
<evidence type="ECO:0000256" key="4">
    <source>
        <dbReference type="ARBA" id="ARBA00023163"/>
    </source>
</evidence>
<dbReference type="EMBL" id="JAGGJU010000015">
    <property type="protein sequence ID" value="MBP1853201.1"/>
    <property type="molecule type" value="Genomic_DNA"/>
</dbReference>
<dbReference type="CDD" id="cd00093">
    <property type="entry name" value="HTH_XRE"/>
    <property type="match status" value="1"/>
</dbReference>
<evidence type="ECO:0000259" key="5">
    <source>
        <dbReference type="PROSITE" id="PS50943"/>
    </source>
</evidence>
<dbReference type="Pfam" id="PF06114">
    <property type="entry name" value="Peptidase_M78"/>
    <property type="match status" value="1"/>
</dbReference>
<dbReference type="InterPro" id="IPR001387">
    <property type="entry name" value="Cro/C1-type_HTH"/>
</dbReference>
<dbReference type="PANTHER" id="PTHR46797:SF23">
    <property type="entry name" value="HTH-TYPE TRANSCRIPTIONAL REGULATOR SUTR"/>
    <property type="match status" value="1"/>
</dbReference>
<evidence type="ECO:0000256" key="3">
    <source>
        <dbReference type="ARBA" id="ARBA00023125"/>
    </source>
</evidence>
<name>A0ABS4E5H6_9HYPH</name>
<keyword evidence="3" id="KW-0238">DNA-binding</keyword>
<reference evidence="6 7" key="1">
    <citation type="submission" date="2021-03" db="EMBL/GenBank/DDBJ databases">
        <title>Genomic Encyclopedia of Type Strains, Phase IV (KMG-IV): sequencing the most valuable type-strain genomes for metagenomic binning, comparative biology and taxonomic classification.</title>
        <authorList>
            <person name="Goeker M."/>
        </authorList>
    </citation>
    <scope>NUCLEOTIDE SEQUENCE [LARGE SCALE GENOMIC DNA]</scope>
    <source>
        <strain evidence="6 7">DSM 21600</strain>
    </source>
</reference>
<dbReference type="InterPro" id="IPR010359">
    <property type="entry name" value="IrrE_HExxH"/>
</dbReference>
<dbReference type="PROSITE" id="PS50943">
    <property type="entry name" value="HTH_CROC1"/>
    <property type="match status" value="1"/>
</dbReference>
<keyword evidence="4" id="KW-0804">Transcription</keyword>
<feature type="domain" description="HTH cro/C1-type" evidence="5">
    <location>
        <begin position="12"/>
        <end position="66"/>
    </location>
</feature>
<evidence type="ECO:0000313" key="6">
    <source>
        <dbReference type="EMBL" id="MBP1853201.1"/>
    </source>
</evidence>
<dbReference type="SUPFAM" id="SSF47413">
    <property type="entry name" value="lambda repressor-like DNA-binding domains"/>
    <property type="match status" value="1"/>
</dbReference>
<dbReference type="Pfam" id="PF01381">
    <property type="entry name" value="HTH_3"/>
    <property type="match status" value="1"/>
</dbReference>
<sequence>MAETKIFAGPRLRRIRNRLELTQTAMAAELGISPSYLNLIERNQRPLTVQLLLKLVAVYRIEPEELQGVGGGVGQLREVFADPLIAAELPGEQELVEVAEIAPNVSAAITKLYRAYKEQAGRLSDLSAILAREGHETALAGTRLPIDEMRAVFERRAFVFSRLDAAAEAFHGRLQLSSPDELPAALKAYLKSEHGIVVSPVPAHVMPDLRRRFDRHSMRLFLSERLAPPDRLQELAAEVGLLVFAEEILRELEALKLSGSEARRLARFELARYAALALIMPLAAFGEAAVRLRYDVEALAARFCVSFAQAATRLASLARPGTSTIAFFLLEVDHAGNVLRKRGADGFPQAGFGGGCVKLGVHAALTQPGQVLADPIEMPDGQRFLTVSRTVEGQPGDFGDRVRRTALLLGCELEAGQSTVYGRAVKPLPLIAAGPACRLCERRGCLARAEPPVTRPLGLDDQVAGLSAFDFQ</sequence>
<dbReference type="InterPro" id="IPR018653">
    <property type="entry name" value="ScfR_C"/>
</dbReference>
<dbReference type="Pfam" id="PF09856">
    <property type="entry name" value="ScfRs"/>
    <property type="match status" value="1"/>
</dbReference>
<evidence type="ECO:0000256" key="1">
    <source>
        <dbReference type="ARBA" id="ARBA00007227"/>
    </source>
</evidence>
<evidence type="ECO:0000256" key="2">
    <source>
        <dbReference type="ARBA" id="ARBA00023015"/>
    </source>
</evidence>
<proteinExistence type="inferred from homology"/>
<evidence type="ECO:0000313" key="7">
    <source>
        <dbReference type="Proteomes" id="UP000759443"/>
    </source>
</evidence>
<dbReference type="InterPro" id="IPR010982">
    <property type="entry name" value="Lambda_DNA-bd_dom_sf"/>
</dbReference>
<keyword evidence="2" id="KW-0805">Transcription regulation</keyword>
<protein>
    <submittedName>
        <fullName evidence="6">Transcriptional regulator/transcriptional regulator with XRE-family HTH domain</fullName>
    </submittedName>
</protein>
<comment type="similarity">
    <text evidence="1">Belongs to the short-chain fatty acyl-CoA assimilation regulator (ScfR) family.</text>
</comment>
<dbReference type="PANTHER" id="PTHR46797">
    <property type="entry name" value="HTH-TYPE TRANSCRIPTIONAL REGULATOR"/>
    <property type="match status" value="1"/>
</dbReference>
<organism evidence="6 7">
    <name type="scientific">Rhizobium halophytocola</name>
    <dbReference type="NCBI Taxonomy" id="735519"/>
    <lineage>
        <taxon>Bacteria</taxon>
        <taxon>Pseudomonadati</taxon>
        <taxon>Pseudomonadota</taxon>
        <taxon>Alphaproteobacteria</taxon>
        <taxon>Hyphomicrobiales</taxon>
        <taxon>Rhizobiaceae</taxon>
        <taxon>Rhizobium/Agrobacterium group</taxon>
        <taxon>Rhizobium</taxon>
    </lineage>
</organism>
<dbReference type="Proteomes" id="UP000759443">
    <property type="component" value="Unassembled WGS sequence"/>
</dbReference>
<dbReference type="RefSeq" id="WP_209948792.1">
    <property type="nucleotide sequence ID" value="NZ_JAGGJU010000015.1"/>
</dbReference>
<dbReference type="PIRSF" id="PIRSF019251">
    <property type="entry name" value="Rv0465c"/>
    <property type="match status" value="1"/>
</dbReference>
<gene>
    <name evidence="6" type="ORF">J2Z17_004660</name>
</gene>
<keyword evidence="7" id="KW-1185">Reference proteome</keyword>
<dbReference type="InterPro" id="IPR050807">
    <property type="entry name" value="TransReg_Diox_bact_type"/>
</dbReference>